<dbReference type="Proteomes" id="UP001207408">
    <property type="component" value="Unassembled WGS sequence"/>
</dbReference>
<dbReference type="Gene3D" id="1.50.10.10">
    <property type="match status" value="1"/>
</dbReference>
<proteinExistence type="predicted"/>
<dbReference type="InterPro" id="IPR008928">
    <property type="entry name" value="6-hairpin_glycosidase_sf"/>
</dbReference>
<sequence>MTKLKSILLSVLLFVVMVSNAQQINPDLLTKAWRAYWITVPNELPGDYGVYRFRKDVTLDEKPEEYIVHVSADNRYKLYVNGQLASVGPAAGDKNNWNFETLDIAPFLQEGVNVIAAVVWNEGKYRAVVQTSQTTGFILQGNSRKEYDFNTNSKWFCNKDEAYQPLAQKVVGYYALGAGEMVDMNQSPTDWMASDCSMENWLKAKQITPGVTKASTTLISSPWLLVSSEIPPVELTQQRLARVCKAKGVSVPKTFPVEKSKITVPSNSQIQLLLDQNFLTNAYPTLEYSKGKDAVVSMKYAEALYDSVMVKGNRNEIEGKSFIGREDQIICNGLDNQQYTPLSWRTYRYLQIDIQTKNEALVLDDIYGTFIGYPFKNNTTFQSDLPLLDSILKIGWRTARLCAVDTYFDCPYYEQLQYIGDTRIQMMVSYFNSGDDRLARNAINLIDKSRLPEGITQSRYPSEKLQIITPFSLLWIGMVSDYYHYRPDVDFVSSKLMGIRQILAFYSNYQQEDGSVKGLPYWNFTDWAENKSSKWRVGAPPVSKQGYSSVIDFQLLWALQLASELERDLGKVCLADEYQQKAERLQQTIKDKYWNDERKMFADTDERKYFSEHANVLAILTGTISDADATNLFKRIIDNPDLTQTSIYFKYYLNQAMAKAGLGNEYLNHLDIWKKNIQLGMTTWGEDSQVERTRSDCHAWGASPNIEFFRTVLGIDSDAPGFSKVKIEPHLGVLTKASGSIPHPNGIISTSYFKKKDKWIVEIILPEEVHGTFIWKGNKYIINPGTNKWVLE</sequence>
<dbReference type="InterPro" id="IPR008979">
    <property type="entry name" value="Galactose-bd-like_sf"/>
</dbReference>
<comment type="caution">
    <text evidence="3">The sequence shown here is derived from an EMBL/GenBank/DDBJ whole genome shotgun (WGS) entry which is preliminary data.</text>
</comment>
<dbReference type="SUPFAM" id="SSF48208">
    <property type="entry name" value="Six-hairpin glycosidases"/>
    <property type="match status" value="1"/>
</dbReference>
<reference evidence="3" key="1">
    <citation type="submission" date="2022-10" db="EMBL/GenBank/DDBJ databases">
        <authorList>
            <person name="Yu W.X."/>
        </authorList>
    </citation>
    <scope>NUCLEOTIDE SEQUENCE</scope>
    <source>
        <strain evidence="3">D04</strain>
    </source>
</reference>
<dbReference type="Gene3D" id="2.60.420.10">
    <property type="entry name" value="Maltose phosphorylase, domain 3"/>
    <property type="match status" value="1"/>
</dbReference>
<dbReference type="PANTHER" id="PTHR34987:SF2">
    <property type="entry name" value="B, PUTATIVE (AFU_ORTHOLOGUE AFUA_7G05040)-RELATED"/>
    <property type="match status" value="1"/>
</dbReference>
<protein>
    <recommendedName>
        <fullName evidence="2">Alpha-L-rhamnosidase six-hairpin glycosidase domain-containing protein</fullName>
    </recommendedName>
</protein>
<name>A0AAE3MHU1_9BACT</name>
<feature type="signal peptide" evidence="1">
    <location>
        <begin position="1"/>
        <end position="21"/>
    </location>
</feature>
<dbReference type="RefSeq" id="WP_301202207.1">
    <property type="nucleotide sequence ID" value="NZ_JAPDPI010000058.1"/>
</dbReference>
<accession>A0AAE3MHU1</accession>
<dbReference type="EMBL" id="JAPDPI010000058">
    <property type="protein sequence ID" value="MCW3807751.1"/>
    <property type="molecule type" value="Genomic_DNA"/>
</dbReference>
<gene>
    <name evidence="3" type="ORF">OM074_19135</name>
</gene>
<dbReference type="Pfam" id="PF17389">
    <property type="entry name" value="Bac_rhamnosid6H"/>
    <property type="match status" value="1"/>
</dbReference>
<dbReference type="SUPFAM" id="SSF49785">
    <property type="entry name" value="Galactose-binding domain-like"/>
    <property type="match status" value="1"/>
</dbReference>
<evidence type="ECO:0000259" key="2">
    <source>
        <dbReference type="Pfam" id="PF17389"/>
    </source>
</evidence>
<keyword evidence="1" id="KW-0732">Signal</keyword>
<dbReference type="InterPro" id="IPR012341">
    <property type="entry name" value="6hp_glycosidase-like_sf"/>
</dbReference>
<keyword evidence="4" id="KW-1185">Reference proteome</keyword>
<dbReference type="AlphaFoldDB" id="A0AAE3MHU1"/>
<feature type="domain" description="Alpha-L-rhamnosidase six-hairpin glycosidase" evidence="2">
    <location>
        <begin position="378"/>
        <end position="706"/>
    </location>
</feature>
<evidence type="ECO:0000256" key="1">
    <source>
        <dbReference type="SAM" id="SignalP"/>
    </source>
</evidence>
<dbReference type="PANTHER" id="PTHR34987">
    <property type="entry name" value="C, PUTATIVE (AFU_ORTHOLOGUE AFUA_3G02880)-RELATED"/>
    <property type="match status" value="1"/>
</dbReference>
<dbReference type="GO" id="GO:0005975">
    <property type="term" value="P:carbohydrate metabolic process"/>
    <property type="evidence" value="ECO:0007669"/>
    <property type="project" value="InterPro"/>
</dbReference>
<organism evidence="3 4">
    <name type="scientific">Plebeiibacterium marinum</name>
    <dbReference type="NCBI Taxonomy" id="2992111"/>
    <lineage>
        <taxon>Bacteria</taxon>
        <taxon>Pseudomonadati</taxon>
        <taxon>Bacteroidota</taxon>
        <taxon>Bacteroidia</taxon>
        <taxon>Marinilabiliales</taxon>
        <taxon>Marinilabiliaceae</taxon>
        <taxon>Plebeiibacterium</taxon>
    </lineage>
</organism>
<dbReference type="InterPro" id="IPR035396">
    <property type="entry name" value="Bac_rhamnosid6H"/>
</dbReference>
<dbReference type="Gene3D" id="2.60.120.260">
    <property type="entry name" value="Galactose-binding domain-like"/>
    <property type="match status" value="1"/>
</dbReference>
<evidence type="ECO:0000313" key="3">
    <source>
        <dbReference type="EMBL" id="MCW3807751.1"/>
    </source>
</evidence>
<feature type="chain" id="PRO_5042261879" description="Alpha-L-rhamnosidase six-hairpin glycosidase domain-containing protein" evidence="1">
    <location>
        <begin position="22"/>
        <end position="792"/>
    </location>
</feature>
<evidence type="ECO:0000313" key="4">
    <source>
        <dbReference type="Proteomes" id="UP001207408"/>
    </source>
</evidence>